<dbReference type="PANTHER" id="PTHR43300">
    <property type="entry name" value="ACETYLTRANSFERASE"/>
    <property type="match status" value="1"/>
</dbReference>
<dbReference type="InterPro" id="IPR020019">
    <property type="entry name" value="AcTrfase_PglD-like"/>
</dbReference>
<accession>A0ABS9WZB6</accession>
<organism evidence="3 4">
    <name type="scientific">Colwellia maritima</name>
    <dbReference type="NCBI Taxonomy" id="2912588"/>
    <lineage>
        <taxon>Bacteria</taxon>
        <taxon>Pseudomonadati</taxon>
        <taxon>Pseudomonadota</taxon>
        <taxon>Gammaproteobacteria</taxon>
        <taxon>Alteromonadales</taxon>
        <taxon>Colwelliaceae</taxon>
        <taxon>Colwellia</taxon>
    </lineage>
</organism>
<dbReference type="InterPro" id="IPR050179">
    <property type="entry name" value="Trans_hexapeptide_repeat"/>
</dbReference>
<protein>
    <submittedName>
        <fullName evidence="3">Acyltransferase</fullName>
    </submittedName>
</protein>
<dbReference type="RefSeq" id="WP_242284721.1">
    <property type="nucleotide sequence ID" value="NZ_JAKKSL010000001.1"/>
</dbReference>
<gene>
    <name evidence="3" type="ORF">L3081_07905</name>
</gene>
<dbReference type="CDD" id="cd03360">
    <property type="entry name" value="LbH_AT_putative"/>
    <property type="match status" value="1"/>
</dbReference>
<feature type="domain" description="PglD N-terminal" evidence="2">
    <location>
        <begin position="4"/>
        <end position="78"/>
    </location>
</feature>
<dbReference type="InterPro" id="IPR041561">
    <property type="entry name" value="PglD_N"/>
</dbReference>
<evidence type="ECO:0000313" key="3">
    <source>
        <dbReference type="EMBL" id="MCI2283338.1"/>
    </source>
</evidence>
<dbReference type="Pfam" id="PF17836">
    <property type="entry name" value="PglD_N"/>
    <property type="match status" value="1"/>
</dbReference>
<reference evidence="3" key="1">
    <citation type="submission" date="2022-01" db="EMBL/GenBank/DDBJ databases">
        <title>Colwellia maritima, isolated from seawater.</title>
        <authorList>
            <person name="Kristyanto S."/>
            <person name="Jung J."/>
            <person name="Jeon C.O."/>
        </authorList>
    </citation>
    <scope>NUCLEOTIDE SEQUENCE</scope>
    <source>
        <strain evidence="3">MSW7</strain>
    </source>
</reference>
<evidence type="ECO:0000256" key="1">
    <source>
        <dbReference type="ARBA" id="ARBA00007274"/>
    </source>
</evidence>
<comment type="caution">
    <text evidence="3">The sequence shown here is derived from an EMBL/GenBank/DDBJ whole genome shotgun (WGS) entry which is preliminary data.</text>
</comment>
<keyword evidence="3" id="KW-0808">Transferase</keyword>
<dbReference type="GO" id="GO:0016746">
    <property type="term" value="F:acyltransferase activity"/>
    <property type="evidence" value="ECO:0007669"/>
    <property type="project" value="UniProtKB-KW"/>
</dbReference>
<proteinExistence type="inferred from homology"/>
<keyword evidence="3" id="KW-0012">Acyltransferase</keyword>
<dbReference type="Proteomes" id="UP001139646">
    <property type="component" value="Unassembled WGS sequence"/>
</dbReference>
<evidence type="ECO:0000259" key="2">
    <source>
        <dbReference type="Pfam" id="PF17836"/>
    </source>
</evidence>
<dbReference type="EMBL" id="JAKKSL010000001">
    <property type="protein sequence ID" value="MCI2283338.1"/>
    <property type="molecule type" value="Genomic_DNA"/>
</dbReference>
<comment type="similarity">
    <text evidence="1">Belongs to the transferase hexapeptide repeat family.</text>
</comment>
<evidence type="ECO:0000313" key="4">
    <source>
        <dbReference type="Proteomes" id="UP001139646"/>
    </source>
</evidence>
<keyword evidence="4" id="KW-1185">Reference proteome</keyword>
<name>A0ABS9WZB6_9GAMM</name>
<dbReference type="PANTHER" id="PTHR43300:SF7">
    <property type="entry name" value="UDP-N-ACETYLBACILLOSAMINE N-ACETYLTRANSFERASE"/>
    <property type="match status" value="1"/>
</dbReference>
<sequence>MTTLVIIGAGGHGRVVADCAQQLGTYQNVVFLDDCFNKSTTSGHWEIVGKVNDFQKYLSHSDFIIAFGNNQLRAKTYKILHKANANIITLIHPSATVSPRSLIGKGVMICANSVINIGAKIADGCIINTSATVDHDCILGPYIHVSPGVNIAWWCKY</sequence>